<dbReference type="CDD" id="cd14688">
    <property type="entry name" value="bZIP_YAP"/>
    <property type="match status" value="1"/>
</dbReference>
<dbReference type="Gene3D" id="1.20.5.170">
    <property type="match status" value="1"/>
</dbReference>
<sequence>MSNSFNNSANNTSPSGFQGGEWIPMADPDNAPFPADAYPDLDQNLYLSGLDYSGNLFMDLSSQQQQQPDPSFGQYPTVFDPSMSVSSSGVVSYPMAADGTYVDDMAHQDTASPEGSKKRNKRPPRQYSPEQLAKRREQNRKSQRAYRDRKDQRIKELEDQLAAAAQQTDMISSAIESLRSEYDSLRGGTPGPNGSGSGGFDNTNFTAGSGSGSDSGHMWQ</sequence>
<evidence type="ECO:0000259" key="4">
    <source>
        <dbReference type="PROSITE" id="PS50217"/>
    </source>
</evidence>
<keyword evidence="6" id="KW-1185">Reference proteome</keyword>
<reference evidence="5" key="2">
    <citation type="submission" date="2023-06" db="EMBL/GenBank/DDBJ databases">
        <authorList>
            <consortium name="Lawrence Berkeley National Laboratory"/>
            <person name="Haridas S."/>
            <person name="Hensen N."/>
            <person name="Bonometti L."/>
            <person name="Westerberg I."/>
            <person name="Brannstrom I.O."/>
            <person name="Guillou S."/>
            <person name="Cros-Aarteil S."/>
            <person name="Calhoun S."/>
            <person name="Kuo A."/>
            <person name="Mondo S."/>
            <person name="Pangilinan J."/>
            <person name="Riley R."/>
            <person name="Labutti K."/>
            <person name="Andreopoulos B."/>
            <person name="Lipzen A."/>
            <person name="Chen C."/>
            <person name="Yanf M."/>
            <person name="Daum C."/>
            <person name="Ng V."/>
            <person name="Clum A."/>
            <person name="Steindorff A."/>
            <person name="Ohm R."/>
            <person name="Martin F."/>
            <person name="Silar P."/>
            <person name="Natvig D."/>
            <person name="Lalanne C."/>
            <person name="Gautier V."/>
            <person name="Ament-Velasquez S.L."/>
            <person name="Kruys A."/>
            <person name="Hutchinson M.I."/>
            <person name="Powell A.J."/>
            <person name="Barry K."/>
            <person name="Miller A.N."/>
            <person name="Grigoriev I.V."/>
            <person name="Debuchy R."/>
            <person name="Gladieux P."/>
            <person name="Thoren M.H."/>
            <person name="Johannesson H."/>
        </authorList>
    </citation>
    <scope>NUCLEOTIDE SEQUENCE</scope>
    <source>
        <strain evidence="5">SMH4131-1</strain>
    </source>
</reference>
<evidence type="ECO:0000313" key="5">
    <source>
        <dbReference type="EMBL" id="KAK3332884.1"/>
    </source>
</evidence>
<dbReference type="InterPro" id="IPR046347">
    <property type="entry name" value="bZIP_sf"/>
</dbReference>
<feature type="compositionally biased region" description="Low complexity" evidence="3">
    <location>
        <begin position="1"/>
        <end position="15"/>
    </location>
</feature>
<dbReference type="EMBL" id="JAUEPO010000002">
    <property type="protein sequence ID" value="KAK3332884.1"/>
    <property type="molecule type" value="Genomic_DNA"/>
</dbReference>
<feature type="region of interest" description="Disordered" evidence="3">
    <location>
        <begin position="106"/>
        <end position="152"/>
    </location>
</feature>
<dbReference type="PROSITE" id="PS00036">
    <property type="entry name" value="BZIP_BASIC"/>
    <property type="match status" value="1"/>
</dbReference>
<comment type="caution">
    <text evidence="5">The sequence shown here is derived from an EMBL/GenBank/DDBJ whole genome shotgun (WGS) entry which is preliminary data.</text>
</comment>
<dbReference type="SMART" id="SM00338">
    <property type="entry name" value="BRLZ"/>
    <property type="match status" value="1"/>
</dbReference>
<reference evidence="5" key="1">
    <citation type="journal article" date="2023" name="Mol. Phylogenet. Evol.">
        <title>Genome-scale phylogeny and comparative genomics of the fungal order Sordariales.</title>
        <authorList>
            <person name="Hensen N."/>
            <person name="Bonometti L."/>
            <person name="Westerberg I."/>
            <person name="Brannstrom I.O."/>
            <person name="Guillou S."/>
            <person name="Cros-Aarteil S."/>
            <person name="Calhoun S."/>
            <person name="Haridas S."/>
            <person name="Kuo A."/>
            <person name="Mondo S."/>
            <person name="Pangilinan J."/>
            <person name="Riley R."/>
            <person name="LaButti K."/>
            <person name="Andreopoulos B."/>
            <person name="Lipzen A."/>
            <person name="Chen C."/>
            <person name="Yan M."/>
            <person name="Daum C."/>
            <person name="Ng V."/>
            <person name="Clum A."/>
            <person name="Steindorff A."/>
            <person name="Ohm R.A."/>
            <person name="Martin F."/>
            <person name="Silar P."/>
            <person name="Natvig D.O."/>
            <person name="Lalanne C."/>
            <person name="Gautier V."/>
            <person name="Ament-Velasquez S.L."/>
            <person name="Kruys A."/>
            <person name="Hutchinson M.I."/>
            <person name="Powell A.J."/>
            <person name="Barry K."/>
            <person name="Miller A.N."/>
            <person name="Grigoriev I.V."/>
            <person name="Debuchy R."/>
            <person name="Gladieux P."/>
            <person name="Hiltunen Thoren M."/>
            <person name="Johannesson H."/>
        </authorList>
    </citation>
    <scope>NUCLEOTIDE SEQUENCE</scope>
    <source>
        <strain evidence="5">SMH4131-1</strain>
    </source>
</reference>
<feature type="domain" description="BZIP" evidence="4">
    <location>
        <begin position="129"/>
        <end position="186"/>
    </location>
</feature>
<feature type="compositionally biased region" description="Basic and acidic residues" evidence="3">
    <location>
        <begin position="132"/>
        <end position="152"/>
    </location>
</feature>
<dbReference type="InterPro" id="IPR050936">
    <property type="entry name" value="AP-1-like"/>
</dbReference>
<evidence type="ECO:0000256" key="2">
    <source>
        <dbReference type="ARBA" id="ARBA00023242"/>
    </source>
</evidence>
<dbReference type="SUPFAM" id="SSF57959">
    <property type="entry name" value="Leucine zipper domain"/>
    <property type="match status" value="1"/>
</dbReference>
<organism evidence="5 6">
    <name type="scientific">Cercophora scortea</name>
    <dbReference type="NCBI Taxonomy" id="314031"/>
    <lineage>
        <taxon>Eukaryota</taxon>
        <taxon>Fungi</taxon>
        <taxon>Dikarya</taxon>
        <taxon>Ascomycota</taxon>
        <taxon>Pezizomycotina</taxon>
        <taxon>Sordariomycetes</taxon>
        <taxon>Sordariomycetidae</taxon>
        <taxon>Sordariales</taxon>
        <taxon>Lasiosphaeriaceae</taxon>
        <taxon>Cercophora</taxon>
    </lineage>
</organism>
<dbReference type="Pfam" id="PF00170">
    <property type="entry name" value="bZIP_1"/>
    <property type="match status" value="1"/>
</dbReference>
<keyword evidence="2" id="KW-0539">Nucleus</keyword>
<dbReference type="AlphaFoldDB" id="A0AAE0MJ17"/>
<feature type="compositionally biased region" description="Polar residues" evidence="3">
    <location>
        <begin position="200"/>
        <end position="214"/>
    </location>
</feature>
<dbReference type="Proteomes" id="UP001286456">
    <property type="component" value="Unassembled WGS sequence"/>
</dbReference>
<dbReference type="InterPro" id="IPR004827">
    <property type="entry name" value="bZIP"/>
</dbReference>
<dbReference type="GO" id="GO:0090575">
    <property type="term" value="C:RNA polymerase II transcription regulator complex"/>
    <property type="evidence" value="ECO:0007669"/>
    <property type="project" value="TreeGrafter"/>
</dbReference>
<feature type="compositionally biased region" description="Low complexity" evidence="3">
    <location>
        <begin position="26"/>
        <end position="39"/>
    </location>
</feature>
<dbReference type="PANTHER" id="PTHR40621">
    <property type="entry name" value="TRANSCRIPTION FACTOR KAPC-RELATED"/>
    <property type="match status" value="1"/>
</dbReference>
<dbReference type="GO" id="GO:0000976">
    <property type="term" value="F:transcription cis-regulatory region binding"/>
    <property type="evidence" value="ECO:0007669"/>
    <property type="project" value="InterPro"/>
</dbReference>
<evidence type="ECO:0000256" key="1">
    <source>
        <dbReference type="ARBA" id="ARBA00004123"/>
    </source>
</evidence>
<feature type="region of interest" description="Disordered" evidence="3">
    <location>
        <begin position="1"/>
        <end position="39"/>
    </location>
</feature>
<dbReference type="GO" id="GO:0001228">
    <property type="term" value="F:DNA-binding transcription activator activity, RNA polymerase II-specific"/>
    <property type="evidence" value="ECO:0007669"/>
    <property type="project" value="TreeGrafter"/>
</dbReference>
<evidence type="ECO:0000313" key="6">
    <source>
        <dbReference type="Proteomes" id="UP001286456"/>
    </source>
</evidence>
<accession>A0AAE0MJ17</accession>
<protein>
    <recommendedName>
        <fullName evidence="4">BZIP domain-containing protein</fullName>
    </recommendedName>
</protein>
<proteinExistence type="predicted"/>
<comment type="subcellular location">
    <subcellularLocation>
        <location evidence="1">Nucleus</location>
    </subcellularLocation>
</comment>
<dbReference type="PROSITE" id="PS50217">
    <property type="entry name" value="BZIP"/>
    <property type="match status" value="1"/>
</dbReference>
<feature type="region of interest" description="Disordered" evidence="3">
    <location>
        <begin position="172"/>
        <end position="220"/>
    </location>
</feature>
<dbReference type="PANTHER" id="PTHR40621:SF6">
    <property type="entry name" value="AP-1-LIKE TRANSCRIPTION FACTOR YAP1-RELATED"/>
    <property type="match status" value="1"/>
</dbReference>
<feature type="compositionally biased region" description="Gly residues" evidence="3">
    <location>
        <begin position="188"/>
        <end position="199"/>
    </location>
</feature>
<name>A0AAE0MJ17_9PEZI</name>
<evidence type="ECO:0000256" key="3">
    <source>
        <dbReference type="SAM" id="MobiDB-lite"/>
    </source>
</evidence>
<gene>
    <name evidence="5" type="ORF">B0T19DRAFT_457873</name>
</gene>